<dbReference type="InterPro" id="IPR006102">
    <property type="entry name" value="Ig-like_GH2"/>
</dbReference>
<dbReference type="SUPFAM" id="SSF49785">
    <property type="entry name" value="Galactose-binding domain-like"/>
    <property type="match status" value="1"/>
</dbReference>
<evidence type="ECO:0000256" key="5">
    <source>
        <dbReference type="ARBA" id="ARBA00023295"/>
    </source>
</evidence>
<dbReference type="SMART" id="SM01038">
    <property type="entry name" value="Bgal_small_N"/>
    <property type="match status" value="1"/>
</dbReference>
<dbReference type="PANTHER" id="PTHR46323:SF2">
    <property type="entry name" value="BETA-GALACTOSIDASE"/>
    <property type="match status" value="1"/>
</dbReference>
<dbReference type="GO" id="GO:0009341">
    <property type="term" value="C:beta-galactosidase complex"/>
    <property type="evidence" value="ECO:0007669"/>
    <property type="project" value="InterPro"/>
</dbReference>
<dbReference type="InterPro" id="IPR004199">
    <property type="entry name" value="B-gal_small/dom_5"/>
</dbReference>
<dbReference type="PANTHER" id="PTHR46323">
    <property type="entry name" value="BETA-GALACTOSIDASE"/>
    <property type="match status" value="1"/>
</dbReference>
<dbReference type="Pfam" id="PF02929">
    <property type="entry name" value="Bgal_small_N"/>
    <property type="match status" value="1"/>
</dbReference>
<evidence type="ECO:0000256" key="1">
    <source>
        <dbReference type="ARBA" id="ARBA00001412"/>
    </source>
</evidence>
<feature type="domain" description="Beta galactosidase small chain/" evidence="8">
    <location>
        <begin position="843"/>
        <end position="1185"/>
    </location>
</feature>
<dbReference type="Pfam" id="PF16353">
    <property type="entry name" value="LacZ_4"/>
    <property type="match status" value="1"/>
</dbReference>
<dbReference type="InterPro" id="IPR036156">
    <property type="entry name" value="Beta-gal/glucu_dom_sf"/>
</dbReference>
<comment type="similarity">
    <text evidence="2">Belongs to the glycosyl hydrolase 2 family.</text>
</comment>
<evidence type="ECO:0000259" key="8">
    <source>
        <dbReference type="SMART" id="SM01038"/>
    </source>
</evidence>
<dbReference type="SUPFAM" id="SSF74650">
    <property type="entry name" value="Galactose mutarotase-like"/>
    <property type="match status" value="1"/>
</dbReference>
<dbReference type="EC" id="3.2.1.23" evidence="3"/>
<dbReference type="Proteomes" id="UP001438707">
    <property type="component" value="Unassembled WGS sequence"/>
</dbReference>
<dbReference type="InterPro" id="IPR032312">
    <property type="entry name" value="LacZ_4"/>
</dbReference>
<proteinExistence type="inferred from homology"/>
<dbReference type="InterPro" id="IPR008979">
    <property type="entry name" value="Galactose-bd-like_sf"/>
</dbReference>
<accession>A0AAW1SH94</accession>
<organism evidence="9 10">
    <name type="scientific">Apatococcus lobatus</name>
    <dbReference type="NCBI Taxonomy" id="904363"/>
    <lineage>
        <taxon>Eukaryota</taxon>
        <taxon>Viridiplantae</taxon>
        <taxon>Chlorophyta</taxon>
        <taxon>core chlorophytes</taxon>
        <taxon>Trebouxiophyceae</taxon>
        <taxon>Chlorellales</taxon>
        <taxon>Chlorellaceae</taxon>
        <taxon>Apatococcus</taxon>
    </lineage>
</organism>
<dbReference type="GO" id="GO:0005990">
    <property type="term" value="P:lactose catabolic process"/>
    <property type="evidence" value="ECO:0007669"/>
    <property type="project" value="TreeGrafter"/>
</dbReference>
<dbReference type="PRINTS" id="PR00132">
    <property type="entry name" value="GLHYDRLASE2"/>
</dbReference>
<keyword evidence="5" id="KW-0326">Glycosidase</keyword>
<comment type="catalytic activity">
    <reaction evidence="1">
        <text>Hydrolysis of terminal non-reducing beta-D-galactose residues in beta-D-galactosides.</text>
        <dbReference type="EC" id="3.2.1.23"/>
    </reaction>
</comment>
<dbReference type="SUPFAM" id="SSF49303">
    <property type="entry name" value="beta-Galactosidase/glucuronidase domain"/>
    <property type="match status" value="2"/>
</dbReference>
<sequence length="1214" mass="133962">MKKARTEPARDWENPSVISRNKRRAHVPLRSFPDQDSALKYFTDESSDRLSQCRIKTLSQKNWKFHLAGKPDQVPSDFSCSDFDDSAWAQLPVPSNWECHGYDVPIYTNFAYPWEIDPPFVPENNPTGCYRTTFTNPEGWNDHRITLQFEGVSTAFYCWLNGVQVGYSQDSCLPAEFDVTHLLQPGTNNLACQVMRFSDGSYLEKQDHWWLSGIHRDVFLLAKPSSYISDYAVRTPLQISDDATLQGARLEVNVELTSRDKMALEGCTLEASVWHINESDALNPAAPQQFRQPIVQSLSAGDPLAWFAADTTSAANRQAAWHGAITKVGWDMMAEGQGPPPALWSAEEPHLYYVVLTLRAKDGSITECESCQVGFRQTLIKGRQLLHNGQPILIKGVCRHEHDERRGKALTEEGMIKDICLLKQFNFNAVRNAHYPNHIRWYELCAQYGIYLLDEANLETHGFDPGLQNNPTVPSNNPLWLPAMMDRVVRMMDRDKNFPCICIWSLGNESGYGPAHLAMAGYVRAKDPSRPVHYEGGGSRTAATDICCPMYARVHQIKPWADDMLEQRPIIQCEYAHAMGNGNGNYKEYWDAFEANPSMQGGFIWDWVDQGLINRKKLKDGPEVEFWGYGGDWDSPWPDDAQFNINGLIWPDRTPHPSMWECKAVMAPISFELIPMSEGDLGAEDGRQTVRILMRNKNYFAGSAGLQLHFRLLLDGQPLRMGDLLQQDPEAWLPGGSTQIAPQSAEELRLPIDGSEVGEMVAKAYKGKGSAADAEVMVELRATLLTSTRWASQDHVVAVRQLAVPRSIIKYGADPMETELGPPTGPHPDTPGLRLQESAESYGISGPDGLCIEVSRATGSLTRLEAAGQSLLAEPVTPCLFRAPTDNDKGGAGGRSYAARWEIAGLDRLAVAPSSCHTSASQPSPGTIKVEAIFVLEPSVEKRGLGAASGAAGVSEVGGAHFFSEEFPTAGEGAGREEDSSTTSAGDTRTEARVGVKVAYTIHLDGRVQMDWDIDAREALPAPLPPGLFKSLPRVGIHMGVAKQLGQATWYGLGPHECHWDRKFGALLRRYGPQPVESLHTPYIVPGECGGRADVRWSMLSPDSESGLSLAAISLSRPVQMNASRYGVATLTAAKHDCELEPSDFTHLHLDDLHIGSGGDDSWSPSVHKEYTVPPAQYSFSVLLAPISSSPDLRAPDAANDLWLAQRRASSIKQ</sequence>
<dbReference type="AlphaFoldDB" id="A0AAW1SH94"/>
<evidence type="ECO:0000256" key="3">
    <source>
        <dbReference type="ARBA" id="ARBA00012756"/>
    </source>
</evidence>
<evidence type="ECO:0000256" key="7">
    <source>
        <dbReference type="SAM" id="MobiDB-lite"/>
    </source>
</evidence>
<evidence type="ECO:0000256" key="6">
    <source>
        <dbReference type="ARBA" id="ARBA00032230"/>
    </source>
</evidence>
<reference evidence="9 10" key="1">
    <citation type="journal article" date="2024" name="Nat. Commun.">
        <title>Phylogenomics reveals the evolutionary origins of lichenization in chlorophyte algae.</title>
        <authorList>
            <person name="Puginier C."/>
            <person name="Libourel C."/>
            <person name="Otte J."/>
            <person name="Skaloud P."/>
            <person name="Haon M."/>
            <person name="Grisel S."/>
            <person name="Petersen M."/>
            <person name="Berrin J.G."/>
            <person name="Delaux P.M."/>
            <person name="Dal Grande F."/>
            <person name="Keller J."/>
        </authorList>
    </citation>
    <scope>NUCLEOTIDE SEQUENCE [LARGE SCALE GENOMIC DNA]</scope>
    <source>
        <strain evidence="9 10">SAG 2145</strain>
    </source>
</reference>
<dbReference type="Pfam" id="PF02837">
    <property type="entry name" value="Glyco_hydro_2_N"/>
    <property type="match status" value="1"/>
</dbReference>
<dbReference type="FunFam" id="3.20.20.80:FF:000018">
    <property type="entry name" value="Beta-galactosidase"/>
    <property type="match status" value="1"/>
</dbReference>
<evidence type="ECO:0000256" key="2">
    <source>
        <dbReference type="ARBA" id="ARBA00007401"/>
    </source>
</evidence>
<dbReference type="Pfam" id="PF02836">
    <property type="entry name" value="Glyco_hydro_2_C"/>
    <property type="match status" value="1"/>
</dbReference>
<dbReference type="InterPro" id="IPR013783">
    <property type="entry name" value="Ig-like_fold"/>
</dbReference>
<comment type="caution">
    <text evidence="9">The sequence shown here is derived from an EMBL/GenBank/DDBJ whole genome shotgun (WGS) entry which is preliminary data.</text>
</comment>
<keyword evidence="10" id="KW-1185">Reference proteome</keyword>
<dbReference type="InterPro" id="IPR050347">
    <property type="entry name" value="Bact_Beta-galactosidase"/>
</dbReference>
<protein>
    <recommendedName>
        <fullName evidence="3">beta-galactosidase</fullName>
        <ecNumber evidence="3">3.2.1.23</ecNumber>
    </recommendedName>
    <alternativeName>
        <fullName evidence="6">Lactase</fullName>
    </alternativeName>
</protein>
<dbReference type="InterPro" id="IPR006103">
    <property type="entry name" value="Glyco_hydro_2_cat"/>
</dbReference>
<dbReference type="SUPFAM" id="SSF51445">
    <property type="entry name" value="(Trans)glycosidases"/>
    <property type="match status" value="1"/>
</dbReference>
<evidence type="ECO:0000313" key="10">
    <source>
        <dbReference type="Proteomes" id="UP001438707"/>
    </source>
</evidence>
<dbReference type="Pfam" id="PF00703">
    <property type="entry name" value="Glyco_hydro_2"/>
    <property type="match status" value="1"/>
</dbReference>
<gene>
    <name evidence="9" type="ORF">WJX74_009750</name>
</gene>
<name>A0AAW1SH94_9CHLO</name>
<dbReference type="InterPro" id="IPR006101">
    <property type="entry name" value="Glyco_hydro_2"/>
</dbReference>
<evidence type="ECO:0000313" key="9">
    <source>
        <dbReference type="EMBL" id="KAK9845021.1"/>
    </source>
</evidence>
<feature type="region of interest" description="Disordered" evidence="7">
    <location>
        <begin position="969"/>
        <end position="989"/>
    </location>
</feature>
<dbReference type="Gene3D" id="2.60.120.260">
    <property type="entry name" value="Galactose-binding domain-like"/>
    <property type="match status" value="1"/>
</dbReference>
<dbReference type="InterPro" id="IPR017853">
    <property type="entry name" value="GH"/>
</dbReference>
<dbReference type="EMBL" id="JALJOS010000001">
    <property type="protein sequence ID" value="KAK9845021.1"/>
    <property type="molecule type" value="Genomic_DNA"/>
</dbReference>
<dbReference type="Gene3D" id="2.70.98.10">
    <property type="match status" value="1"/>
</dbReference>
<keyword evidence="4" id="KW-0378">Hydrolase</keyword>
<evidence type="ECO:0000256" key="4">
    <source>
        <dbReference type="ARBA" id="ARBA00022801"/>
    </source>
</evidence>
<dbReference type="GO" id="GO:0004565">
    <property type="term" value="F:beta-galactosidase activity"/>
    <property type="evidence" value="ECO:0007669"/>
    <property type="project" value="UniProtKB-EC"/>
</dbReference>
<dbReference type="InterPro" id="IPR011013">
    <property type="entry name" value="Gal_mutarotase_sf_dom"/>
</dbReference>
<dbReference type="InterPro" id="IPR014718">
    <property type="entry name" value="GH-type_carb-bd"/>
</dbReference>
<dbReference type="Gene3D" id="2.60.40.10">
    <property type="entry name" value="Immunoglobulins"/>
    <property type="match status" value="2"/>
</dbReference>
<dbReference type="GO" id="GO:0030246">
    <property type="term" value="F:carbohydrate binding"/>
    <property type="evidence" value="ECO:0007669"/>
    <property type="project" value="InterPro"/>
</dbReference>
<dbReference type="InterPro" id="IPR006104">
    <property type="entry name" value="Glyco_hydro_2_N"/>
</dbReference>
<dbReference type="Gene3D" id="3.20.20.80">
    <property type="entry name" value="Glycosidases"/>
    <property type="match status" value="1"/>
</dbReference>